<evidence type="ECO:0000259" key="5">
    <source>
        <dbReference type="PROSITE" id="PS50865"/>
    </source>
</evidence>
<keyword evidence="7" id="KW-1185">Reference proteome</keyword>
<evidence type="ECO:0000313" key="7">
    <source>
        <dbReference type="Proteomes" id="UP001627154"/>
    </source>
</evidence>
<organism evidence="6 7">
    <name type="scientific">Trichogramma kaykai</name>
    <dbReference type="NCBI Taxonomy" id="54128"/>
    <lineage>
        <taxon>Eukaryota</taxon>
        <taxon>Metazoa</taxon>
        <taxon>Ecdysozoa</taxon>
        <taxon>Arthropoda</taxon>
        <taxon>Hexapoda</taxon>
        <taxon>Insecta</taxon>
        <taxon>Pterygota</taxon>
        <taxon>Neoptera</taxon>
        <taxon>Endopterygota</taxon>
        <taxon>Hymenoptera</taxon>
        <taxon>Apocrita</taxon>
        <taxon>Proctotrupomorpha</taxon>
        <taxon>Chalcidoidea</taxon>
        <taxon>Trichogrammatidae</taxon>
        <taxon>Trichogramma</taxon>
    </lineage>
</organism>
<dbReference type="Gene3D" id="6.10.140.2220">
    <property type="match status" value="1"/>
</dbReference>
<name>A0ABD2XJT0_9HYME</name>
<dbReference type="PROSITE" id="PS01360">
    <property type="entry name" value="ZF_MYND_1"/>
    <property type="match status" value="1"/>
</dbReference>
<dbReference type="GO" id="GO:0008270">
    <property type="term" value="F:zinc ion binding"/>
    <property type="evidence" value="ECO:0007669"/>
    <property type="project" value="UniProtKB-KW"/>
</dbReference>
<protein>
    <recommendedName>
        <fullName evidence="5">MYND-type domain-containing protein</fullName>
    </recommendedName>
</protein>
<dbReference type="SUPFAM" id="SSF144232">
    <property type="entry name" value="HIT/MYND zinc finger-like"/>
    <property type="match status" value="1"/>
</dbReference>
<evidence type="ECO:0000313" key="6">
    <source>
        <dbReference type="EMBL" id="KAL3405445.1"/>
    </source>
</evidence>
<feature type="domain" description="MYND-type" evidence="5">
    <location>
        <begin position="133"/>
        <end position="170"/>
    </location>
</feature>
<dbReference type="Pfam" id="PF04194">
    <property type="entry name" value="PDCD2_C"/>
    <property type="match status" value="1"/>
</dbReference>
<keyword evidence="2 4" id="KW-0863">Zinc-finger</keyword>
<dbReference type="PANTHER" id="PTHR12298:SF4">
    <property type="entry name" value="PROGRAMMED CELL DEATH PROTEIN 2"/>
    <property type="match status" value="1"/>
</dbReference>
<gene>
    <name evidence="6" type="ORF">TKK_002451</name>
</gene>
<evidence type="ECO:0000256" key="3">
    <source>
        <dbReference type="ARBA" id="ARBA00022833"/>
    </source>
</evidence>
<dbReference type="AlphaFoldDB" id="A0ABD2XJT0"/>
<dbReference type="PANTHER" id="PTHR12298">
    <property type="entry name" value="PCDC2 PROGRAMMED CELL DEATH PROTEIN 2 -RELATED"/>
    <property type="match status" value="1"/>
</dbReference>
<reference evidence="6 7" key="1">
    <citation type="journal article" date="2024" name="bioRxiv">
        <title>A reference genome for Trichogramma kaykai: A tiny desert-dwelling parasitoid wasp with competing sex-ratio distorters.</title>
        <authorList>
            <person name="Culotta J."/>
            <person name="Lindsey A.R."/>
        </authorList>
    </citation>
    <scope>NUCLEOTIDE SEQUENCE [LARGE SCALE GENOMIC DNA]</scope>
    <source>
        <strain evidence="6 7">KSX58</strain>
    </source>
</reference>
<dbReference type="PROSITE" id="PS50865">
    <property type="entry name" value="ZF_MYND_2"/>
    <property type="match status" value="1"/>
</dbReference>
<proteinExistence type="predicted"/>
<accession>A0ABD2XJT0</accession>
<evidence type="ECO:0000256" key="1">
    <source>
        <dbReference type="ARBA" id="ARBA00022723"/>
    </source>
</evidence>
<sequence length="345" mass="39569">MTDFVDLGFAVECEEPWLLESRFFPSKVGGKPAWLSLKNIPNSEKLACDYCKEPTVFLCQIYAPYEKNEKAFHRTIFVFICKNSSCCKDNSNGNLKIFRSQLERENEFYPAIPPVEECNWRTDLRIENLVDICFVCGIAAPYKCSKCKKVKYCSQLHQVSHWKNGHKASCGTEAEELSLEKNKFLFPEFELDMEEEVYSEKSDTDVDVAGELKKIEELKINGQISLQSEENVDEDLLKMANGEVDKTLLKFKKRIQNAPDQVIRYNLGGQPLFVSSSDQPSEIPNCENCNSARQFEFQIMPQLLTTLKIDSSTDCIHWGTIAIYTCKNSCEPIADYVPEFAWKQE</sequence>
<comment type="caution">
    <text evidence="6">The sequence shown here is derived from an EMBL/GenBank/DDBJ whole genome shotgun (WGS) entry which is preliminary data.</text>
</comment>
<dbReference type="EMBL" id="JBJJXI010000021">
    <property type="protein sequence ID" value="KAL3405445.1"/>
    <property type="molecule type" value="Genomic_DNA"/>
</dbReference>
<dbReference type="InterPro" id="IPR007320">
    <property type="entry name" value="PDCD2_C"/>
</dbReference>
<evidence type="ECO:0000256" key="4">
    <source>
        <dbReference type="PROSITE-ProRule" id="PRU00134"/>
    </source>
</evidence>
<dbReference type="InterPro" id="IPR002893">
    <property type="entry name" value="Znf_MYND"/>
</dbReference>
<keyword evidence="1" id="KW-0479">Metal-binding</keyword>
<keyword evidence="3" id="KW-0862">Zinc</keyword>
<dbReference type="Pfam" id="PF01753">
    <property type="entry name" value="zf-MYND"/>
    <property type="match status" value="1"/>
</dbReference>
<dbReference type="Proteomes" id="UP001627154">
    <property type="component" value="Unassembled WGS sequence"/>
</dbReference>
<evidence type="ECO:0000256" key="2">
    <source>
        <dbReference type="ARBA" id="ARBA00022771"/>
    </source>
</evidence>